<name>A0A0E9S1D4_ANGAN</name>
<dbReference type="AlphaFoldDB" id="A0A0E9S1D4"/>
<organism evidence="1">
    <name type="scientific">Anguilla anguilla</name>
    <name type="common">European freshwater eel</name>
    <name type="synonym">Muraena anguilla</name>
    <dbReference type="NCBI Taxonomy" id="7936"/>
    <lineage>
        <taxon>Eukaryota</taxon>
        <taxon>Metazoa</taxon>
        <taxon>Chordata</taxon>
        <taxon>Craniata</taxon>
        <taxon>Vertebrata</taxon>
        <taxon>Euteleostomi</taxon>
        <taxon>Actinopterygii</taxon>
        <taxon>Neopterygii</taxon>
        <taxon>Teleostei</taxon>
        <taxon>Anguilliformes</taxon>
        <taxon>Anguillidae</taxon>
        <taxon>Anguilla</taxon>
    </lineage>
</organism>
<protein>
    <submittedName>
        <fullName evidence="1">Uncharacterized protein</fullName>
    </submittedName>
</protein>
<accession>A0A0E9S1D4</accession>
<proteinExistence type="predicted"/>
<reference evidence="1" key="2">
    <citation type="journal article" date="2015" name="Fish Shellfish Immunol.">
        <title>Early steps in the European eel (Anguilla anguilla)-Vibrio vulnificus interaction in the gills: Role of the RtxA13 toxin.</title>
        <authorList>
            <person name="Callol A."/>
            <person name="Pajuelo D."/>
            <person name="Ebbesson L."/>
            <person name="Teles M."/>
            <person name="MacKenzie S."/>
            <person name="Amaro C."/>
        </authorList>
    </citation>
    <scope>NUCLEOTIDE SEQUENCE</scope>
</reference>
<dbReference type="EMBL" id="GBXM01074259">
    <property type="protein sequence ID" value="JAH34318.1"/>
    <property type="molecule type" value="Transcribed_RNA"/>
</dbReference>
<evidence type="ECO:0000313" key="1">
    <source>
        <dbReference type="EMBL" id="JAH34318.1"/>
    </source>
</evidence>
<sequence length="38" mass="4429">MSSKHMLIGLYSGLHVTSKIKFSYIFTLIYTIIKFSPY</sequence>
<reference evidence="1" key="1">
    <citation type="submission" date="2014-11" db="EMBL/GenBank/DDBJ databases">
        <authorList>
            <person name="Amaro Gonzalez C."/>
        </authorList>
    </citation>
    <scope>NUCLEOTIDE SEQUENCE</scope>
</reference>